<dbReference type="GO" id="GO:0006950">
    <property type="term" value="P:response to stress"/>
    <property type="evidence" value="ECO:0007669"/>
    <property type="project" value="TreeGrafter"/>
</dbReference>
<dbReference type="SUPFAM" id="SSF46785">
    <property type="entry name" value="Winged helix' DNA-binding domain"/>
    <property type="match status" value="1"/>
</dbReference>
<accession>A0A7Y0Q0S0</accession>
<dbReference type="InterPro" id="IPR036388">
    <property type="entry name" value="WH-like_DNA-bd_sf"/>
</dbReference>
<dbReference type="PANTHER" id="PTHR33164">
    <property type="entry name" value="TRANSCRIPTIONAL REGULATOR, MARR FAMILY"/>
    <property type="match status" value="1"/>
</dbReference>
<dbReference type="Pfam" id="PF01047">
    <property type="entry name" value="MarR"/>
    <property type="match status" value="1"/>
</dbReference>
<gene>
    <name evidence="5" type="ORF">HIJ39_03050</name>
</gene>
<proteinExistence type="predicted"/>
<evidence type="ECO:0000313" key="6">
    <source>
        <dbReference type="Proteomes" id="UP000533476"/>
    </source>
</evidence>
<dbReference type="GO" id="GO:0003677">
    <property type="term" value="F:DNA binding"/>
    <property type="evidence" value="ECO:0007669"/>
    <property type="project" value="UniProtKB-KW"/>
</dbReference>
<dbReference type="PANTHER" id="PTHR33164:SF43">
    <property type="entry name" value="HTH-TYPE TRANSCRIPTIONAL REPRESSOR YETL"/>
    <property type="match status" value="1"/>
</dbReference>
<keyword evidence="2" id="KW-0238">DNA-binding</keyword>
<reference evidence="5 6" key="1">
    <citation type="submission" date="2020-04" db="EMBL/GenBank/DDBJ databases">
        <authorList>
            <person name="Zhang R."/>
            <person name="Schippers A."/>
        </authorList>
    </citation>
    <scope>NUCLEOTIDE SEQUENCE [LARGE SCALE GENOMIC DNA]</scope>
    <source>
        <strain evidence="5 6">DSM 109850</strain>
    </source>
</reference>
<dbReference type="Proteomes" id="UP000533476">
    <property type="component" value="Unassembled WGS sequence"/>
</dbReference>
<comment type="caution">
    <text evidence="5">The sequence shown here is derived from an EMBL/GenBank/DDBJ whole genome shotgun (WGS) entry which is preliminary data.</text>
</comment>
<dbReference type="PRINTS" id="PR00598">
    <property type="entry name" value="HTHMARR"/>
</dbReference>
<dbReference type="InterPro" id="IPR036390">
    <property type="entry name" value="WH_DNA-bd_sf"/>
</dbReference>
<name>A0A7Y0Q0S0_9FIRM</name>
<evidence type="ECO:0000256" key="2">
    <source>
        <dbReference type="ARBA" id="ARBA00023125"/>
    </source>
</evidence>
<feature type="domain" description="HTH marR-type" evidence="4">
    <location>
        <begin position="1"/>
        <end position="135"/>
    </location>
</feature>
<dbReference type="InterPro" id="IPR000835">
    <property type="entry name" value="HTH_MarR-typ"/>
</dbReference>
<protein>
    <submittedName>
        <fullName evidence="5">MarR family transcriptional regulator</fullName>
    </submittedName>
</protein>
<dbReference type="InterPro" id="IPR039422">
    <property type="entry name" value="MarR/SlyA-like"/>
</dbReference>
<keyword evidence="3" id="KW-0804">Transcription</keyword>
<evidence type="ECO:0000313" key="5">
    <source>
        <dbReference type="EMBL" id="NMP21333.1"/>
    </source>
</evidence>
<dbReference type="RefSeq" id="WP_169096572.1">
    <property type="nucleotide sequence ID" value="NZ_JABBVZ010000006.1"/>
</dbReference>
<dbReference type="PROSITE" id="PS01117">
    <property type="entry name" value="HTH_MARR_1"/>
    <property type="match status" value="1"/>
</dbReference>
<dbReference type="EMBL" id="JABBVZ010000006">
    <property type="protein sequence ID" value="NMP21333.1"/>
    <property type="molecule type" value="Genomic_DNA"/>
</dbReference>
<evidence type="ECO:0000259" key="4">
    <source>
        <dbReference type="PROSITE" id="PS50995"/>
    </source>
</evidence>
<dbReference type="SMART" id="SM00347">
    <property type="entry name" value="HTH_MARR"/>
    <property type="match status" value="1"/>
</dbReference>
<dbReference type="AlphaFoldDB" id="A0A7Y0Q0S0"/>
<organism evidence="5 6">
    <name type="scientific">Sulfobacillus harzensis</name>
    <dbReference type="NCBI Taxonomy" id="2729629"/>
    <lineage>
        <taxon>Bacteria</taxon>
        <taxon>Bacillati</taxon>
        <taxon>Bacillota</taxon>
        <taxon>Clostridia</taxon>
        <taxon>Eubacteriales</taxon>
        <taxon>Clostridiales Family XVII. Incertae Sedis</taxon>
        <taxon>Sulfobacillus</taxon>
    </lineage>
</organism>
<sequence length="141" mass="16167">MTEAGEVFERVFLLIREFELAFREQGDVDLSTTQFQALAILADVEPVTAMAMAGLLRIAGPTATRTVDSLERRGLVLKERDPQDRRVVWIRLTKDGRQVLEQQRERQRVWMQRLLQALSPEEQETLNQILHKLGVQAALLS</sequence>
<evidence type="ECO:0000256" key="3">
    <source>
        <dbReference type="ARBA" id="ARBA00023163"/>
    </source>
</evidence>
<dbReference type="Gene3D" id="1.10.10.10">
    <property type="entry name" value="Winged helix-like DNA-binding domain superfamily/Winged helix DNA-binding domain"/>
    <property type="match status" value="1"/>
</dbReference>
<dbReference type="PROSITE" id="PS50995">
    <property type="entry name" value="HTH_MARR_2"/>
    <property type="match status" value="1"/>
</dbReference>
<evidence type="ECO:0000256" key="1">
    <source>
        <dbReference type="ARBA" id="ARBA00023015"/>
    </source>
</evidence>
<keyword evidence="1" id="KW-0805">Transcription regulation</keyword>
<dbReference type="InterPro" id="IPR023187">
    <property type="entry name" value="Tscrpt_reg_MarR-type_CS"/>
</dbReference>
<dbReference type="GO" id="GO:0003700">
    <property type="term" value="F:DNA-binding transcription factor activity"/>
    <property type="evidence" value="ECO:0007669"/>
    <property type="project" value="InterPro"/>
</dbReference>
<keyword evidence="6" id="KW-1185">Reference proteome</keyword>